<proteinExistence type="predicted"/>
<dbReference type="AlphaFoldDB" id="A0AAW2J1S5"/>
<sequence>MQLALQGKNSLKEDSTATNAITMESGYFDGNKDSCNTMYGYDTTSNEDTLHEMEDSFDVDDWMFTITFTHKDLLLGLHENAVIPSTWHQYFKYCRNGLLKRVLGDNKPFTEAESQFIDANYYIEDAKKGNEVLLSEESKSCVFLS</sequence>
<dbReference type="EMBL" id="JACGWJ010000752">
    <property type="protein sequence ID" value="KAL0288674.1"/>
    <property type="molecule type" value="Genomic_DNA"/>
</dbReference>
<organism evidence="1">
    <name type="scientific">Sesamum radiatum</name>
    <name type="common">Black benniseed</name>
    <dbReference type="NCBI Taxonomy" id="300843"/>
    <lineage>
        <taxon>Eukaryota</taxon>
        <taxon>Viridiplantae</taxon>
        <taxon>Streptophyta</taxon>
        <taxon>Embryophyta</taxon>
        <taxon>Tracheophyta</taxon>
        <taxon>Spermatophyta</taxon>
        <taxon>Magnoliopsida</taxon>
        <taxon>eudicotyledons</taxon>
        <taxon>Gunneridae</taxon>
        <taxon>Pentapetalae</taxon>
        <taxon>asterids</taxon>
        <taxon>lamiids</taxon>
        <taxon>Lamiales</taxon>
        <taxon>Pedaliaceae</taxon>
        <taxon>Sesamum</taxon>
    </lineage>
</organism>
<comment type="caution">
    <text evidence="1">The sequence shown here is derived from an EMBL/GenBank/DDBJ whole genome shotgun (WGS) entry which is preliminary data.</text>
</comment>
<reference evidence="1" key="2">
    <citation type="journal article" date="2024" name="Plant">
        <title>Genomic evolution and insights into agronomic trait innovations of Sesamum species.</title>
        <authorList>
            <person name="Miao H."/>
            <person name="Wang L."/>
            <person name="Qu L."/>
            <person name="Liu H."/>
            <person name="Sun Y."/>
            <person name="Le M."/>
            <person name="Wang Q."/>
            <person name="Wei S."/>
            <person name="Zheng Y."/>
            <person name="Lin W."/>
            <person name="Duan Y."/>
            <person name="Cao H."/>
            <person name="Xiong S."/>
            <person name="Wang X."/>
            <person name="Wei L."/>
            <person name="Li C."/>
            <person name="Ma Q."/>
            <person name="Ju M."/>
            <person name="Zhao R."/>
            <person name="Li G."/>
            <person name="Mu C."/>
            <person name="Tian Q."/>
            <person name="Mei H."/>
            <person name="Zhang T."/>
            <person name="Gao T."/>
            <person name="Zhang H."/>
        </authorList>
    </citation>
    <scope>NUCLEOTIDE SEQUENCE</scope>
    <source>
        <strain evidence="1">G02</strain>
    </source>
</reference>
<reference evidence="1" key="1">
    <citation type="submission" date="2020-06" db="EMBL/GenBank/DDBJ databases">
        <authorList>
            <person name="Li T."/>
            <person name="Hu X."/>
            <person name="Zhang T."/>
            <person name="Song X."/>
            <person name="Zhang H."/>
            <person name="Dai N."/>
            <person name="Sheng W."/>
            <person name="Hou X."/>
            <person name="Wei L."/>
        </authorList>
    </citation>
    <scope>NUCLEOTIDE SEQUENCE</scope>
    <source>
        <strain evidence="1">G02</strain>
        <tissue evidence="1">Leaf</tissue>
    </source>
</reference>
<protein>
    <submittedName>
        <fullName evidence="1">Uncharacterized protein</fullName>
    </submittedName>
</protein>
<name>A0AAW2J1S5_SESRA</name>
<accession>A0AAW2J1S5</accession>
<gene>
    <name evidence="1" type="ORF">Sradi_7093200</name>
</gene>
<evidence type="ECO:0000313" key="1">
    <source>
        <dbReference type="EMBL" id="KAL0288674.1"/>
    </source>
</evidence>